<evidence type="ECO:0000313" key="2">
    <source>
        <dbReference type="Proteomes" id="UP000294739"/>
    </source>
</evidence>
<evidence type="ECO:0000313" key="1">
    <source>
        <dbReference type="EMBL" id="TDE01179.1"/>
    </source>
</evidence>
<dbReference type="EMBL" id="SMKZ01000043">
    <property type="protein sequence ID" value="TDE01179.1"/>
    <property type="molecule type" value="Genomic_DNA"/>
</dbReference>
<dbReference type="InParanoid" id="A0A4R5CLF0"/>
<keyword evidence="2" id="KW-1185">Reference proteome</keyword>
<accession>A0A4R5CLF0</accession>
<reference evidence="1 2" key="1">
    <citation type="submission" date="2019-03" db="EMBL/GenBank/DDBJ databases">
        <title>Draft genome sequences of novel Actinobacteria.</title>
        <authorList>
            <person name="Sahin N."/>
            <person name="Ay H."/>
            <person name="Saygin H."/>
        </authorList>
    </citation>
    <scope>NUCLEOTIDE SEQUENCE [LARGE SCALE GENOMIC DNA]</scope>
    <source>
        <strain evidence="1 2">5K138</strain>
    </source>
</reference>
<dbReference type="Proteomes" id="UP000294739">
    <property type="component" value="Unassembled WGS sequence"/>
</dbReference>
<proteinExistence type="predicted"/>
<sequence length="139" mass="13725">MKVGGVSMASSAPIQVVLLAVGNTQIFNLADGSTVMVVAVPTGAGTGGAGPSGGDVTSSTVPLDPPTIPGGHIAAVVVIDPIDPRDVLATDSLTLRFEPSDAAEAAPGVRIVSEDIVRALLSDGSSEVVVRPDAISGEL</sequence>
<comment type="caution">
    <text evidence="1">The sequence shown here is derived from an EMBL/GenBank/DDBJ whole genome shotgun (WGS) entry which is preliminary data.</text>
</comment>
<name>A0A4R5CLF0_9ACTN</name>
<protein>
    <submittedName>
        <fullName evidence="1">Uncharacterized protein</fullName>
    </submittedName>
</protein>
<dbReference type="RefSeq" id="WP_131899231.1">
    <property type="nucleotide sequence ID" value="NZ_SMKZ01000043.1"/>
</dbReference>
<gene>
    <name evidence="1" type="ORF">E1269_23740</name>
</gene>
<organism evidence="1 2">
    <name type="scientific">Jiangella asiatica</name>
    <dbReference type="NCBI Taxonomy" id="2530372"/>
    <lineage>
        <taxon>Bacteria</taxon>
        <taxon>Bacillati</taxon>
        <taxon>Actinomycetota</taxon>
        <taxon>Actinomycetes</taxon>
        <taxon>Jiangellales</taxon>
        <taxon>Jiangellaceae</taxon>
        <taxon>Jiangella</taxon>
    </lineage>
</organism>
<dbReference type="AlphaFoldDB" id="A0A4R5CLF0"/>